<evidence type="ECO:0000313" key="1">
    <source>
        <dbReference type="EMBL" id="ETX26605.1"/>
    </source>
</evidence>
<sequence>MKIGITKAAFAAALFRVSAAHQAAAARIEKAFTR</sequence>
<dbReference type="Proteomes" id="UP000023430">
    <property type="component" value="Unassembled WGS sequence"/>
</dbReference>
<evidence type="ECO:0000313" key="2">
    <source>
        <dbReference type="Proteomes" id="UP000023430"/>
    </source>
</evidence>
<protein>
    <submittedName>
        <fullName evidence="1">Uncharacterized protein</fullName>
    </submittedName>
</protein>
<reference evidence="1 2" key="1">
    <citation type="submission" date="2014-01" db="EMBL/GenBank/DDBJ databases">
        <title>Roseivivax isoporae LMG 25204 Genome Sequencing.</title>
        <authorList>
            <person name="Lai Q."/>
            <person name="Li G."/>
            <person name="Shao Z."/>
        </authorList>
    </citation>
    <scope>NUCLEOTIDE SEQUENCE [LARGE SCALE GENOMIC DNA]</scope>
    <source>
        <strain evidence="1 2">LMG 25204</strain>
    </source>
</reference>
<gene>
    <name evidence="1" type="ORF">RISW2_21805</name>
</gene>
<dbReference type="EMBL" id="JAME01000074">
    <property type="protein sequence ID" value="ETX26605.1"/>
    <property type="molecule type" value="Genomic_DNA"/>
</dbReference>
<accession>X7F1G5</accession>
<proteinExistence type="predicted"/>
<comment type="caution">
    <text evidence="1">The sequence shown here is derived from an EMBL/GenBank/DDBJ whole genome shotgun (WGS) entry which is preliminary data.</text>
</comment>
<organism evidence="1 2">
    <name type="scientific">Roseivivax isoporae LMG 25204</name>
    <dbReference type="NCBI Taxonomy" id="1449351"/>
    <lineage>
        <taxon>Bacteria</taxon>
        <taxon>Pseudomonadati</taxon>
        <taxon>Pseudomonadota</taxon>
        <taxon>Alphaproteobacteria</taxon>
        <taxon>Rhodobacterales</taxon>
        <taxon>Roseobacteraceae</taxon>
        <taxon>Roseivivax</taxon>
    </lineage>
</organism>
<keyword evidence="2" id="KW-1185">Reference proteome</keyword>
<name>X7F1G5_9RHOB</name>
<dbReference type="AlphaFoldDB" id="X7F1G5"/>